<proteinExistence type="predicted"/>
<sequence>MMENAHVVSATPEFSTPAIFSLIFAVLAWTVLPFMGMLMATMSPVNMFGMPLTGSVIASVCAWIAQRRIRRSGGTLRGAGLAKAARIMTITQYVLFAIVLLFGGLSLWTNPVLEHHVTVSIPR</sequence>
<organism evidence="2 3">
    <name type="scientific">Dyella japonica</name>
    <dbReference type="NCBI Taxonomy" id="231455"/>
    <lineage>
        <taxon>Bacteria</taxon>
        <taxon>Pseudomonadati</taxon>
        <taxon>Pseudomonadota</taxon>
        <taxon>Gammaproteobacteria</taxon>
        <taxon>Lysobacterales</taxon>
        <taxon>Rhodanobacteraceae</taxon>
        <taxon>Dyella</taxon>
    </lineage>
</organism>
<keyword evidence="1" id="KW-1133">Transmembrane helix</keyword>
<dbReference type="RefSeq" id="WP_354015403.1">
    <property type="nucleotide sequence ID" value="NZ_JBEPMU010000006.1"/>
</dbReference>
<dbReference type="EMBL" id="JBEPMU010000006">
    <property type="protein sequence ID" value="MET3654029.1"/>
    <property type="molecule type" value="Genomic_DNA"/>
</dbReference>
<protein>
    <submittedName>
        <fullName evidence="2">Uncharacterized protein</fullName>
    </submittedName>
</protein>
<keyword evidence="1" id="KW-0472">Membrane</keyword>
<keyword evidence="3" id="KW-1185">Reference proteome</keyword>
<feature type="transmembrane region" description="Helical" evidence="1">
    <location>
        <begin position="48"/>
        <end position="66"/>
    </location>
</feature>
<reference evidence="2 3" key="1">
    <citation type="submission" date="2024-06" db="EMBL/GenBank/DDBJ databases">
        <title>Sorghum-associated microbial communities from plants grown in Nebraska, USA.</title>
        <authorList>
            <person name="Schachtman D."/>
        </authorList>
    </citation>
    <scope>NUCLEOTIDE SEQUENCE [LARGE SCALE GENOMIC DNA]</scope>
    <source>
        <strain evidence="2 3">1073</strain>
    </source>
</reference>
<keyword evidence="1" id="KW-0812">Transmembrane</keyword>
<accession>A0ABV2JYX8</accession>
<name>A0ABV2JYX8_9GAMM</name>
<feature type="transmembrane region" description="Helical" evidence="1">
    <location>
        <begin position="87"/>
        <end position="108"/>
    </location>
</feature>
<evidence type="ECO:0000313" key="3">
    <source>
        <dbReference type="Proteomes" id="UP001549184"/>
    </source>
</evidence>
<gene>
    <name evidence="2" type="ORF">ABIC75_003767</name>
</gene>
<comment type="caution">
    <text evidence="2">The sequence shown here is derived from an EMBL/GenBank/DDBJ whole genome shotgun (WGS) entry which is preliminary data.</text>
</comment>
<dbReference type="Proteomes" id="UP001549184">
    <property type="component" value="Unassembled WGS sequence"/>
</dbReference>
<feature type="transmembrane region" description="Helical" evidence="1">
    <location>
        <begin position="20"/>
        <end position="42"/>
    </location>
</feature>
<evidence type="ECO:0000313" key="2">
    <source>
        <dbReference type="EMBL" id="MET3654029.1"/>
    </source>
</evidence>
<evidence type="ECO:0000256" key="1">
    <source>
        <dbReference type="SAM" id="Phobius"/>
    </source>
</evidence>